<dbReference type="PANTHER" id="PTHR43434">
    <property type="entry name" value="PHOSPHOGLYCOLATE PHOSPHATASE"/>
    <property type="match status" value="1"/>
</dbReference>
<dbReference type="SUPFAM" id="SSF56784">
    <property type="entry name" value="HAD-like"/>
    <property type="match status" value="1"/>
</dbReference>
<evidence type="ECO:0000313" key="1">
    <source>
        <dbReference type="EMBL" id="GAA0353434.1"/>
    </source>
</evidence>
<comment type="caution">
    <text evidence="1">The sequence shown here is derived from an EMBL/GenBank/DDBJ whole genome shotgun (WGS) entry which is preliminary data.</text>
</comment>
<gene>
    <name evidence="1" type="ORF">GCM10010151_48720</name>
</gene>
<dbReference type="EMBL" id="BAAABM010000045">
    <property type="protein sequence ID" value="GAA0353434.1"/>
    <property type="molecule type" value="Genomic_DNA"/>
</dbReference>
<proteinExistence type="predicted"/>
<name>A0ABP3GWK0_9ACTN</name>
<keyword evidence="2" id="KW-1185">Reference proteome</keyword>
<dbReference type="InterPro" id="IPR036412">
    <property type="entry name" value="HAD-like_sf"/>
</dbReference>
<dbReference type="InterPro" id="IPR050155">
    <property type="entry name" value="HAD-like_hydrolase_sf"/>
</dbReference>
<dbReference type="Proteomes" id="UP001501822">
    <property type="component" value="Unassembled WGS sequence"/>
</dbReference>
<evidence type="ECO:0000313" key="2">
    <source>
        <dbReference type="Proteomes" id="UP001501822"/>
    </source>
</evidence>
<dbReference type="SFLD" id="SFLDG01129">
    <property type="entry name" value="C1.5:_HAD__Beta-PGM__Phosphata"/>
    <property type="match status" value="1"/>
</dbReference>
<protein>
    <submittedName>
        <fullName evidence="1">HAD family hydrolase</fullName>
    </submittedName>
</protein>
<dbReference type="RefSeq" id="WP_252807388.1">
    <property type="nucleotide sequence ID" value="NZ_BAAABM010000045.1"/>
</dbReference>
<dbReference type="Pfam" id="PF00702">
    <property type="entry name" value="Hydrolase"/>
    <property type="match status" value="1"/>
</dbReference>
<dbReference type="GO" id="GO:0016787">
    <property type="term" value="F:hydrolase activity"/>
    <property type="evidence" value="ECO:0007669"/>
    <property type="project" value="UniProtKB-KW"/>
</dbReference>
<dbReference type="Gene3D" id="3.40.50.1000">
    <property type="entry name" value="HAD superfamily/HAD-like"/>
    <property type="match status" value="1"/>
</dbReference>
<dbReference type="SFLD" id="SFLDS00003">
    <property type="entry name" value="Haloacid_Dehalogenase"/>
    <property type="match status" value="1"/>
</dbReference>
<reference evidence="2" key="1">
    <citation type="journal article" date="2019" name="Int. J. Syst. Evol. Microbiol.">
        <title>The Global Catalogue of Microorganisms (GCM) 10K type strain sequencing project: providing services to taxonomists for standard genome sequencing and annotation.</title>
        <authorList>
            <consortium name="The Broad Institute Genomics Platform"/>
            <consortium name="The Broad Institute Genome Sequencing Center for Infectious Disease"/>
            <person name="Wu L."/>
            <person name="Ma J."/>
        </authorList>
    </citation>
    <scope>NUCLEOTIDE SEQUENCE [LARGE SCALE GENOMIC DNA]</scope>
    <source>
        <strain evidence="2">JCM 3146</strain>
    </source>
</reference>
<dbReference type="Gene3D" id="1.10.150.240">
    <property type="entry name" value="Putative phosphatase, domain 2"/>
    <property type="match status" value="1"/>
</dbReference>
<dbReference type="InterPro" id="IPR006439">
    <property type="entry name" value="HAD-SF_hydro_IA"/>
</dbReference>
<dbReference type="PANTHER" id="PTHR43434:SF16">
    <property type="entry name" value="BLL8046 PROTEIN"/>
    <property type="match status" value="1"/>
</dbReference>
<sequence>MTEAVIFDVDGTLVDTNYLHAVTWWEAFRQNGHRVDMAAVHRAIGMGSDKLLDHLLPEDRDRDGDDDARAAHKTLYRLYWTRLRAFDGAADLLRACAARGRKVVLASSADGDEMGALLAALDADDAISAVTSSADAEESKPAPDIVQVALERSGVRAEQAIFVGDTVWDVEACERAGLPCVAVLSGGIGADELRDAGAVAVYDGTAHLLRELEDSPLAK</sequence>
<accession>A0ABP3GWK0</accession>
<dbReference type="SFLD" id="SFLDG01135">
    <property type="entry name" value="C1.5.6:_HAD__Beta-PGM__Phospha"/>
    <property type="match status" value="1"/>
</dbReference>
<keyword evidence="1" id="KW-0378">Hydrolase</keyword>
<dbReference type="InterPro" id="IPR023214">
    <property type="entry name" value="HAD_sf"/>
</dbReference>
<dbReference type="NCBIfam" id="TIGR01509">
    <property type="entry name" value="HAD-SF-IA-v3"/>
    <property type="match status" value="1"/>
</dbReference>
<dbReference type="InterPro" id="IPR023198">
    <property type="entry name" value="PGP-like_dom2"/>
</dbReference>
<dbReference type="NCBIfam" id="TIGR01549">
    <property type="entry name" value="HAD-SF-IA-v1"/>
    <property type="match status" value="1"/>
</dbReference>
<organism evidence="1 2">
    <name type="scientific">Actinoallomurus spadix</name>
    <dbReference type="NCBI Taxonomy" id="79912"/>
    <lineage>
        <taxon>Bacteria</taxon>
        <taxon>Bacillati</taxon>
        <taxon>Actinomycetota</taxon>
        <taxon>Actinomycetes</taxon>
        <taxon>Streptosporangiales</taxon>
        <taxon>Thermomonosporaceae</taxon>
        <taxon>Actinoallomurus</taxon>
    </lineage>
</organism>